<dbReference type="PANTHER" id="PTHR32089:SF112">
    <property type="entry name" value="LYSOZYME-LIKE PROTEIN-RELATED"/>
    <property type="match status" value="1"/>
</dbReference>
<evidence type="ECO:0000259" key="2">
    <source>
        <dbReference type="PROSITE" id="PS50885"/>
    </source>
</evidence>
<protein>
    <submittedName>
        <fullName evidence="3">Chemotaxis protein</fullName>
    </submittedName>
</protein>
<dbReference type="Proteomes" id="UP000032515">
    <property type="component" value="Unassembled WGS sequence"/>
</dbReference>
<dbReference type="PANTHER" id="PTHR32089">
    <property type="entry name" value="METHYL-ACCEPTING CHEMOTAXIS PROTEIN MCPB"/>
    <property type="match status" value="1"/>
</dbReference>
<sequence>MLARFSIRTKITTLVAALLLAISGLGALGLLKMQSMNTSTVEITTNWLPTVTVLGELRAEVVDYRLKLRDHLLATEDATMQALEKELAAASERIKIGQKGYEALISSPEEKQIYDSWRSAWDKYTAEVPKVLDISRKSNGAISVEGVKLLSVPMGPFAAQMDEAMRKDIDLNNKGAAAASAAAAATYSSAFFVVLSILGLSIAFGIVASVMVIRDVASGIAAIIKPMQTLGQGDLSADVPYRGVSTEIGAMADALQVFKEALIAKKAADAAAGRDAEEKIERGRRVDAITRNFESMIGGIVQTVSSASTELEASAGTLTATSARAQELTTAVAAASEEASTNVQSV</sequence>
<dbReference type="InterPro" id="IPR024478">
    <property type="entry name" value="HlyB_4HB_MCP"/>
</dbReference>
<dbReference type="GO" id="GO:0016020">
    <property type="term" value="C:membrane"/>
    <property type="evidence" value="ECO:0007669"/>
    <property type="project" value="InterPro"/>
</dbReference>
<comment type="caution">
    <text evidence="3">The sequence shown here is derived from an EMBL/GenBank/DDBJ whole genome shotgun (WGS) entry which is preliminary data.</text>
</comment>
<dbReference type="RefSeq" id="WP_044406390.1">
    <property type="nucleotide sequence ID" value="NZ_JXXE01000088.1"/>
</dbReference>
<dbReference type="GO" id="GO:0007165">
    <property type="term" value="P:signal transduction"/>
    <property type="evidence" value="ECO:0007669"/>
    <property type="project" value="InterPro"/>
</dbReference>
<dbReference type="Pfam" id="PF12729">
    <property type="entry name" value="4HB_MCP_1"/>
    <property type="match status" value="1"/>
</dbReference>
<proteinExistence type="predicted"/>
<accession>A0A0D7F3D9</accession>
<keyword evidence="1" id="KW-0812">Transmembrane</keyword>
<evidence type="ECO:0000256" key="1">
    <source>
        <dbReference type="SAM" id="Phobius"/>
    </source>
</evidence>
<gene>
    <name evidence="3" type="ORF">OO17_04760</name>
</gene>
<feature type="domain" description="HAMP" evidence="2">
    <location>
        <begin position="214"/>
        <end position="267"/>
    </location>
</feature>
<evidence type="ECO:0000313" key="3">
    <source>
        <dbReference type="EMBL" id="KIZ47356.1"/>
    </source>
</evidence>
<dbReference type="InterPro" id="IPR047347">
    <property type="entry name" value="YvaQ-like_sensor"/>
</dbReference>
<dbReference type="EMBL" id="JXXE01000088">
    <property type="protein sequence ID" value="KIZ47356.1"/>
    <property type="molecule type" value="Genomic_DNA"/>
</dbReference>
<organism evidence="3 4">
    <name type="scientific">Rhodopseudomonas palustris</name>
    <dbReference type="NCBI Taxonomy" id="1076"/>
    <lineage>
        <taxon>Bacteria</taxon>
        <taxon>Pseudomonadati</taxon>
        <taxon>Pseudomonadota</taxon>
        <taxon>Alphaproteobacteria</taxon>
        <taxon>Hyphomicrobiales</taxon>
        <taxon>Nitrobacteraceae</taxon>
        <taxon>Rhodopseudomonas</taxon>
    </lineage>
</organism>
<evidence type="ECO:0000313" key="4">
    <source>
        <dbReference type="Proteomes" id="UP000032515"/>
    </source>
</evidence>
<dbReference type="SMART" id="SM00304">
    <property type="entry name" value="HAMP"/>
    <property type="match status" value="1"/>
</dbReference>
<dbReference type="PROSITE" id="PS50885">
    <property type="entry name" value="HAMP"/>
    <property type="match status" value="1"/>
</dbReference>
<feature type="transmembrane region" description="Helical" evidence="1">
    <location>
        <begin position="190"/>
        <end position="213"/>
    </location>
</feature>
<keyword evidence="1" id="KW-0472">Membrane</keyword>
<reference evidence="3 4" key="1">
    <citation type="submission" date="2014-11" db="EMBL/GenBank/DDBJ databases">
        <title>Genomics and ecophysiology of heterotrophic nitrogen fixing bacteria isolated from estuarine surface water.</title>
        <authorList>
            <person name="Bentzon-Tilia M."/>
            <person name="Severin I."/>
            <person name="Hansen L.H."/>
            <person name="Riemann L."/>
        </authorList>
    </citation>
    <scope>NUCLEOTIDE SEQUENCE [LARGE SCALE GENOMIC DNA]</scope>
    <source>
        <strain evidence="3 4">BAL398</strain>
    </source>
</reference>
<feature type="non-terminal residue" evidence="3">
    <location>
        <position position="346"/>
    </location>
</feature>
<dbReference type="Gene3D" id="6.10.340.10">
    <property type="match status" value="1"/>
</dbReference>
<dbReference type="CDD" id="cd19411">
    <property type="entry name" value="MCP2201-like_sensor"/>
    <property type="match status" value="1"/>
</dbReference>
<keyword evidence="1" id="KW-1133">Transmembrane helix</keyword>
<name>A0A0D7F3D9_RHOPL</name>
<dbReference type="AlphaFoldDB" id="A0A0D7F3D9"/>
<dbReference type="SUPFAM" id="SSF158472">
    <property type="entry name" value="HAMP domain-like"/>
    <property type="match status" value="1"/>
</dbReference>
<dbReference type="InterPro" id="IPR003660">
    <property type="entry name" value="HAMP_dom"/>
</dbReference>